<keyword evidence="1" id="KW-1133">Transmembrane helix</keyword>
<sequence length="198" mass="22347">MCKFCITIKFKPLQWFEHPKPLICVTWILSPSVTLAQCFLICHNNFDPGSLSFHHFCSQEIHSVVRNASNMLSLLLIIPPYLFIIREIVRLKKISSEVQPPVNFNAESHYVQIGRLNTLGPRCPQSGKAEISVGVQLLLIFVVLIIANTVLAFDTFGNEILDCIVSQYATIILCTYTSALSLIFCEDIRFDIGDKTLE</sequence>
<evidence type="ECO:0000256" key="1">
    <source>
        <dbReference type="SAM" id="Phobius"/>
    </source>
</evidence>
<protein>
    <submittedName>
        <fullName evidence="3">Uncharacterized protein</fullName>
    </submittedName>
</protein>
<reference evidence="3" key="1">
    <citation type="submission" date="2022-11" db="UniProtKB">
        <authorList>
            <consortium name="WormBaseParasite"/>
        </authorList>
    </citation>
    <scope>IDENTIFICATION</scope>
</reference>
<dbReference type="AlphaFoldDB" id="A0A915K571"/>
<dbReference type="Proteomes" id="UP000887565">
    <property type="component" value="Unplaced"/>
</dbReference>
<keyword evidence="1" id="KW-0812">Transmembrane</keyword>
<evidence type="ECO:0000313" key="2">
    <source>
        <dbReference type="Proteomes" id="UP000887565"/>
    </source>
</evidence>
<feature type="transmembrane region" description="Helical" evidence="1">
    <location>
        <begin position="68"/>
        <end position="85"/>
    </location>
</feature>
<dbReference type="WBParaSite" id="nRc.2.0.1.t33871-RA">
    <property type="protein sequence ID" value="nRc.2.0.1.t33871-RA"/>
    <property type="gene ID" value="nRc.2.0.1.g33871"/>
</dbReference>
<organism evidence="2 3">
    <name type="scientific">Romanomermis culicivorax</name>
    <name type="common">Nematode worm</name>
    <dbReference type="NCBI Taxonomy" id="13658"/>
    <lineage>
        <taxon>Eukaryota</taxon>
        <taxon>Metazoa</taxon>
        <taxon>Ecdysozoa</taxon>
        <taxon>Nematoda</taxon>
        <taxon>Enoplea</taxon>
        <taxon>Dorylaimia</taxon>
        <taxon>Mermithida</taxon>
        <taxon>Mermithoidea</taxon>
        <taxon>Mermithidae</taxon>
        <taxon>Romanomermis</taxon>
    </lineage>
</organism>
<feature type="transmembrane region" description="Helical" evidence="1">
    <location>
        <begin position="165"/>
        <end position="185"/>
    </location>
</feature>
<feature type="transmembrane region" description="Helical" evidence="1">
    <location>
        <begin position="21"/>
        <end position="46"/>
    </location>
</feature>
<proteinExistence type="predicted"/>
<feature type="transmembrane region" description="Helical" evidence="1">
    <location>
        <begin position="131"/>
        <end position="153"/>
    </location>
</feature>
<keyword evidence="1" id="KW-0472">Membrane</keyword>
<evidence type="ECO:0000313" key="3">
    <source>
        <dbReference type="WBParaSite" id="nRc.2.0.1.t33871-RA"/>
    </source>
</evidence>
<accession>A0A915K571</accession>
<keyword evidence="2" id="KW-1185">Reference proteome</keyword>
<name>A0A915K571_ROMCU</name>